<feature type="signal peptide" evidence="1">
    <location>
        <begin position="1"/>
        <end position="20"/>
    </location>
</feature>
<dbReference type="EMBL" id="CM000913">
    <property type="protein sequence ID" value="EFG09982.1"/>
    <property type="molecule type" value="Genomic_DNA"/>
</dbReference>
<dbReference type="Proteomes" id="UP000002357">
    <property type="component" value="Chromosome"/>
</dbReference>
<proteinExistence type="predicted"/>
<evidence type="ECO:0000313" key="3">
    <source>
        <dbReference type="Proteomes" id="UP000002357"/>
    </source>
</evidence>
<dbReference type="InterPro" id="IPR029033">
    <property type="entry name" value="His_PPase_superfam"/>
</dbReference>
<dbReference type="eggNOG" id="COG0406">
    <property type="taxonomic scope" value="Bacteria"/>
</dbReference>
<name>E2PVZ2_STRCL</name>
<dbReference type="RefSeq" id="WP_003962243.1">
    <property type="nucleotide sequence ID" value="NZ_CM000913.1"/>
</dbReference>
<dbReference type="KEGG" id="sclf:BB341_04390"/>
<dbReference type="GeneID" id="93728648"/>
<evidence type="ECO:0000313" key="2">
    <source>
        <dbReference type="EMBL" id="EFG09982.1"/>
    </source>
</evidence>
<keyword evidence="3" id="KW-1185">Reference proteome</keyword>
<dbReference type="STRING" id="1901.BB341_04390"/>
<dbReference type="InterPro" id="IPR013078">
    <property type="entry name" value="His_Pase_superF_clade-1"/>
</dbReference>
<dbReference type="Gene3D" id="3.40.50.1240">
    <property type="entry name" value="Phosphoglycerate mutase-like"/>
    <property type="match status" value="1"/>
</dbReference>
<protein>
    <submittedName>
        <fullName evidence="2">Fructose-2,6-bisphosphatase</fullName>
    </submittedName>
</protein>
<organism evidence="2 3">
    <name type="scientific">Streptomyces clavuligerus</name>
    <dbReference type="NCBI Taxonomy" id="1901"/>
    <lineage>
        <taxon>Bacteria</taxon>
        <taxon>Bacillati</taxon>
        <taxon>Actinomycetota</taxon>
        <taxon>Actinomycetes</taxon>
        <taxon>Kitasatosporales</taxon>
        <taxon>Streptomycetaceae</taxon>
        <taxon>Streptomyces</taxon>
    </lineage>
</organism>
<feature type="chain" id="PRO_5039549445" evidence="1">
    <location>
        <begin position="21"/>
        <end position="196"/>
    </location>
</feature>
<accession>E2PVZ2</accession>
<dbReference type="SUPFAM" id="SSF53254">
    <property type="entry name" value="Phosphoglycerate mutase-like"/>
    <property type="match status" value="1"/>
</dbReference>
<reference evidence="2 3" key="1">
    <citation type="journal article" date="2010" name="Genome Biol. Evol.">
        <title>The sequence of a 1.8-mb bacterial linear plasmid reveals a rich evolutionary reservoir of secondary metabolic pathways.</title>
        <authorList>
            <person name="Medema M.H."/>
            <person name="Trefzer A."/>
            <person name="Kovalchuk A."/>
            <person name="van den Berg M."/>
            <person name="Mueller U."/>
            <person name="Heijne W."/>
            <person name="Wu L."/>
            <person name="Alam M.T."/>
            <person name="Ronning C.M."/>
            <person name="Nierman W.C."/>
            <person name="Bovenberg R.A.L."/>
            <person name="Breitling R."/>
            <person name="Takano E."/>
        </authorList>
    </citation>
    <scope>NUCLEOTIDE SEQUENCE [LARGE SCALE GENOMIC DNA]</scope>
    <source>
        <strain evidence="3">ATCC 27064 / DSM 738 / JCM 4710 / NBRC 13307 / NCIMB 12785 / NRRL 3585 / VKM Ac-602</strain>
    </source>
</reference>
<keyword evidence="1" id="KW-0732">Signal</keyword>
<dbReference type="AlphaFoldDB" id="E2PVZ2"/>
<evidence type="ECO:0000256" key="1">
    <source>
        <dbReference type="SAM" id="SignalP"/>
    </source>
</evidence>
<dbReference type="OrthoDB" id="7502553at2"/>
<gene>
    <name evidence="2" type="ORF">SCLAV_4909</name>
</gene>
<dbReference type="Pfam" id="PF00300">
    <property type="entry name" value="His_Phos_1"/>
    <property type="match status" value="1"/>
</dbReference>
<sequence length="196" mass="19934">MTAKAAGTLRLALITPAVNAALREARFAADVPLDPAGSAAARAAAGALPPAGRALAGPSLRCRETAEALGLAAEPVPALADWGMGRWQGRTLAEVSAAEPEGVARWLSDPSAAPHGGDPLTALIARAGTWLDALPPGGGRLLAVVDPAVVRALLVHALDLPAAVFWRLDPAPLTLTGLTSRAGRWNLHCGTRLLAP</sequence>